<dbReference type="SMART" id="SM00448">
    <property type="entry name" value="REC"/>
    <property type="match status" value="1"/>
</dbReference>
<keyword evidence="1 2" id="KW-0597">Phosphoprotein</keyword>
<feature type="domain" description="Response regulatory" evidence="4">
    <location>
        <begin position="3"/>
        <end position="119"/>
    </location>
</feature>
<dbReference type="InterPro" id="IPR050595">
    <property type="entry name" value="Bact_response_regulator"/>
</dbReference>
<dbReference type="InterPro" id="IPR001789">
    <property type="entry name" value="Sig_transdc_resp-reg_receiver"/>
</dbReference>
<dbReference type="AlphaFoldDB" id="A0A150PTS1"/>
<evidence type="ECO:0000256" key="2">
    <source>
        <dbReference type="PROSITE-ProRule" id="PRU00169"/>
    </source>
</evidence>
<dbReference type="Gene3D" id="3.40.50.2300">
    <property type="match status" value="1"/>
</dbReference>
<dbReference type="EMBL" id="JELY01000589">
    <property type="protein sequence ID" value="KYF58838.1"/>
    <property type="molecule type" value="Genomic_DNA"/>
</dbReference>
<dbReference type="InterPro" id="IPR011006">
    <property type="entry name" value="CheY-like_superfamily"/>
</dbReference>
<evidence type="ECO:0000313" key="5">
    <source>
        <dbReference type="EMBL" id="KYF58838.1"/>
    </source>
</evidence>
<dbReference type="PANTHER" id="PTHR44591:SF23">
    <property type="entry name" value="CHEY SUBFAMILY"/>
    <property type="match status" value="1"/>
</dbReference>
<dbReference type="Proteomes" id="UP000075420">
    <property type="component" value="Unassembled WGS sequence"/>
</dbReference>
<dbReference type="Pfam" id="PF00072">
    <property type="entry name" value="Response_reg"/>
    <property type="match status" value="1"/>
</dbReference>
<feature type="modified residue" description="4-aspartylphosphate" evidence="2">
    <location>
        <position position="52"/>
    </location>
</feature>
<feature type="region of interest" description="Disordered" evidence="3">
    <location>
        <begin position="126"/>
        <end position="158"/>
    </location>
</feature>
<evidence type="ECO:0000313" key="6">
    <source>
        <dbReference type="Proteomes" id="UP000075420"/>
    </source>
</evidence>
<sequence>MIRVLVIDDDDIAREAMCSVLVKAGYYVFELATPIGATSVIKRDGITAVALDINMPTINGDKLAKLLRENAQLANLGIVLVSSCDIEQLSALGEKVGADGIVSKSKLHVALAPAIERAVAARAAKGAASSSSPSSSSASSSSSSMPPFSGPPSTRRPR</sequence>
<name>A0A150PTS1_SORCE</name>
<dbReference type="SUPFAM" id="SSF52172">
    <property type="entry name" value="CheY-like"/>
    <property type="match status" value="1"/>
</dbReference>
<dbReference type="GO" id="GO:0000160">
    <property type="term" value="P:phosphorelay signal transduction system"/>
    <property type="evidence" value="ECO:0007669"/>
    <property type="project" value="InterPro"/>
</dbReference>
<accession>A0A150PTS1</accession>
<dbReference type="CDD" id="cd00156">
    <property type="entry name" value="REC"/>
    <property type="match status" value="1"/>
</dbReference>
<dbReference type="PROSITE" id="PS50110">
    <property type="entry name" value="RESPONSE_REGULATORY"/>
    <property type="match status" value="1"/>
</dbReference>
<dbReference type="PANTHER" id="PTHR44591">
    <property type="entry name" value="STRESS RESPONSE REGULATOR PROTEIN 1"/>
    <property type="match status" value="1"/>
</dbReference>
<gene>
    <name evidence="5" type="ORF">BE08_38125</name>
</gene>
<evidence type="ECO:0000256" key="3">
    <source>
        <dbReference type="SAM" id="MobiDB-lite"/>
    </source>
</evidence>
<comment type="caution">
    <text evidence="5">The sequence shown here is derived from an EMBL/GenBank/DDBJ whole genome shotgun (WGS) entry which is preliminary data.</text>
</comment>
<proteinExistence type="predicted"/>
<reference evidence="5 6" key="1">
    <citation type="submission" date="2014-02" db="EMBL/GenBank/DDBJ databases">
        <title>The small core and large imbalanced accessory genome model reveals a collaborative survival strategy of Sorangium cellulosum strains in nature.</title>
        <authorList>
            <person name="Han K."/>
            <person name="Peng R."/>
            <person name="Blom J."/>
            <person name="Li Y.-Z."/>
        </authorList>
    </citation>
    <scope>NUCLEOTIDE SEQUENCE [LARGE SCALE GENOMIC DNA]</scope>
    <source>
        <strain evidence="5 6">So0157-25</strain>
    </source>
</reference>
<evidence type="ECO:0000259" key="4">
    <source>
        <dbReference type="PROSITE" id="PS50110"/>
    </source>
</evidence>
<protein>
    <submittedName>
        <fullName evidence="5">Response regulator</fullName>
    </submittedName>
</protein>
<organism evidence="5 6">
    <name type="scientific">Sorangium cellulosum</name>
    <name type="common">Polyangium cellulosum</name>
    <dbReference type="NCBI Taxonomy" id="56"/>
    <lineage>
        <taxon>Bacteria</taxon>
        <taxon>Pseudomonadati</taxon>
        <taxon>Myxococcota</taxon>
        <taxon>Polyangia</taxon>
        <taxon>Polyangiales</taxon>
        <taxon>Polyangiaceae</taxon>
        <taxon>Sorangium</taxon>
    </lineage>
</organism>
<evidence type="ECO:0000256" key="1">
    <source>
        <dbReference type="ARBA" id="ARBA00022553"/>
    </source>
</evidence>